<evidence type="ECO:0000313" key="3">
    <source>
        <dbReference type="Proteomes" id="UP001215598"/>
    </source>
</evidence>
<sequence length="488" mass="55005">MFRALQILWDISRNFERRRIPWNSCLNPWVKYRRDLRRSMFEEQPKWRQIERKRGQMSRTDLWNFVTASVCVVYQAVGRRDRGQTNGHWLLMGSLRRRLKWVGKCVQVKRVRAREGSIQAWEILQSLPDEGKICTGVEAEFFAACKSTLGKLSATNPDGREFMGHSLLSLEGDIFILAREALSVKAKALKAKRSREALAAYYARHPEIREKKRVQMAKKRAALKANKAAIKADRERKSPKQNAQSAVMRESNDGAPEAADELPPPKLSRLLRYVPPQQAQSAVMRESNDNIPDSADKLPPPDLPLLRYVDLYSDVDSADALPTFQPTPAILEDMNTTLTNGRTRSTGLGVARGSGCPSLSVVSSPESAERMAALILTQMANARPGVQSVRPPTAPDLPTGSPRPADDCAPELTYMETMRCLIAQLGSGPMTPPTAAEAARWDFRRAEYGWARPRFLGTQRWLRIAGWVRDVRRWTRDARASPPLDVHI</sequence>
<evidence type="ECO:0000313" key="2">
    <source>
        <dbReference type="EMBL" id="KAJ7714488.1"/>
    </source>
</evidence>
<keyword evidence="3" id="KW-1185">Reference proteome</keyword>
<protein>
    <submittedName>
        <fullName evidence="2">Uncharacterized protein</fullName>
    </submittedName>
</protein>
<dbReference type="Proteomes" id="UP001215598">
    <property type="component" value="Unassembled WGS sequence"/>
</dbReference>
<organism evidence="2 3">
    <name type="scientific">Mycena metata</name>
    <dbReference type="NCBI Taxonomy" id="1033252"/>
    <lineage>
        <taxon>Eukaryota</taxon>
        <taxon>Fungi</taxon>
        <taxon>Dikarya</taxon>
        <taxon>Basidiomycota</taxon>
        <taxon>Agaricomycotina</taxon>
        <taxon>Agaricomycetes</taxon>
        <taxon>Agaricomycetidae</taxon>
        <taxon>Agaricales</taxon>
        <taxon>Marasmiineae</taxon>
        <taxon>Mycenaceae</taxon>
        <taxon>Mycena</taxon>
    </lineage>
</organism>
<reference evidence="2" key="1">
    <citation type="submission" date="2023-03" db="EMBL/GenBank/DDBJ databases">
        <title>Massive genome expansion in bonnet fungi (Mycena s.s.) driven by repeated elements and novel gene families across ecological guilds.</title>
        <authorList>
            <consortium name="Lawrence Berkeley National Laboratory"/>
            <person name="Harder C.B."/>
            <person name="Miyauchi S."/>
            <person name="Viragh M."/>
            <person name="Kuo A."/>
            <person name="Thoen E."/>
            <person name="Andreopoulos B."/>
            <person name="Lu D."/>
            <person name="Skrede I."/>
            <person name="Drula E."/>
            <person name="Henrissat B."/>
            <person name="Morin E."/>
            <person name="Kohler A."/>
            <person name="Barry K."/>
            <person name="LaButti K."/>
            <person name="Morin E."/>
            <person name="Salamov A."/>
            <person name="Lipzen A."/>
            <person name="Mereny Z."/>
            <person name="Hegedus B."/>
            <person name="Baldrian P."/>
            <person name="Stursova M."/>
            <person name="Weitz H."/>
            <person name="Taylor A."/>
            <person name="Grigoriev I.V."/>
            <person name="Nagy L.G."/>
            <person name="Martin F."/>
            <person name="Kauserud H."/>
        </authorList>
    </citation>
    <scope>NUCLEOTIDE SEQUENCE</scope>
    <source>
        <strain evidence="2">CBHHK182m</strain>
    </source>
</reference>
<dbReference type="AlphaFoldDB" id="A0AAD7MFI5"/>
<feature type="region of interest" description="Disordered" evidence="1">
    <location>
        <begin position="227"/>
        <end position="299"/>
    </location>
</feature>
<name>A0AAD7MFI5_9AGAR</name>
<feature type="region of interest" description="Disordered" evidence="1">
    <location>
        <begin position="383"/>
        <end position="404"/>
    </location>
</feature>
<gene>
    <name evidence="2" type="ORF">B0H16DRAFT_1477963</name>
</gene>
<accession>A0AAD7MFI5</accession>
<proteinExistence type="predicted"/>
<comment type="caution">
    <text evidence="2">The sequence shown here is derived from an EMBL/GenBank/DDBJ whole genome shotgun (WGS) entry which is preliminary data.</text>
</comment>
<dbReference type="EMBL" id="JARKIB010000324">
    <property type="protein sequence ID" value="KAJ7714488.1"/>
    <property type="molecule type" value="Genomic_DNA"/>
</dbReference>
<evidence type="ECO:0000256" key="1">
    <source>
        <dbReference type="SAM" id="MobiDB-lite"/>
    </source>
</evidence>